<evidence type="ECO:0000313" key="1">
    <source>
        <dbReference type="EMBL" id="GAG92883.1"/>
    </source>
</evidence>
<dbReference type="AlphaFoldDB" id="X1C8Z8"/>
<name>X1C8Z8_9ZZZZ</name>
<sequence length="86" mass="9621">MNEEEMKKNAEFLINILPGKELPGTARVRCSYKDLVKFAKVYGITDPKYVGPEEDGIVACYAWANAYSVKSLYKLALGMKLEQDGV</sequence>
<organism evidence="1">
    <name type="scientific">marine sediment metagenome</name>
    <dbReference type="NCBI Taxonomy" id="412755"/>
    <lineage>
        <taxon>unclassified sequences</taxon>
        <taxon>metagenomes</taxon>
        <taxon>ecological metagenomes</taxon>
    </lineage>
</organism>
<feature type="non-terminal residue" evidence="1">
    <location>
        <position position="86"/>
    </location>
</feature>
<comment type="caution">
    <text evidence="1">The sequence shown here is derived from an EMBL/GenBank/DDBJ whole genome shotgun (WGS) entry which is preliminary data.</text>
</comment>
<accession>X1C8Z8</accession>
<dbReference type="EMBL" id="BART01020835">
    <property type="protein sequence ID" value="GAG92883.1"/>
    <property type="molecule type" value="Genomic_DNA"/>
</dbReference>
<proteinExistence type="predicted"/>
<gene>
    <name evidence="1" type="ORF">S01H4_38613</name>
</gene>
<protein>
    <submittedName>
        <fullName evidence="1">Uncharacterized protein</fullName>
    </submittedName>
</protein>
<reference evidence="1" key="1">
    <citation type="journal article" date="2014" name="Front. Microbiol.">
        <title>High frequency of phylogenetically diverse reductive dehalogenase-homologous genes in deep subseafloor sedimentary metagenomes.</title>
        <authorList>
            <person name="Kawai M."/>
            <person name="Futagami T."/>
            <person name="Toyoda A."/>
            <person name="Takaki Y."/>
            <person name="Nishi S."/>
            <person name="Hori S."/>
            <person name="Arai W."/>
            <person name="Tsubouchi T."/>
            <person name="Morono Y."/>
            <person name="Uchiyama I."/>
            <person name="Ito T."/>
            <person name="Fujiyama A."/>
            <person name="Inagaki F."/>
            <person name="Takami H."/>
        </authorList>
    </citation>
    <scope>NUCLEOTIDE SEQUENCE</scope>
    <source>
        <strain evidence="1">Expedition CK06-06</strain>
    </source>
</reference>